<dbReference type="Pfam" id="PF02195">
    <property type="entry name" value="ParB_N"/>
    <property type="match status" value="1"/>
</dbReference>
<feature type="region of interest" description="Disordered" evidence="4">
    <location>
        <begin position="121"/>
        <end position="147"/>
    </location>
</feature>
<organism evidence="6">
    <name type="scientific">marine sediment metagenome</name>
    <dbReference type="NCBI Taxonomy" id="412755"/>
    <lineage>
        <taxon>unclassified sequences</taxon>
        <taxon>metagenomes</taxon>
        <taxon>ecological metagenomes</taxon>
    </lineage>
</organism>
<evidence type="ECO:0000256" key="4">
    <source>
        <dbReference type="SAM" id="MobiDB-lite"/>
    </source>
</evidence>
<dbReference type="PANTHER" id="PTHR33375">
    <property type="entry name" value="CHROMOSOME-PARTITIONING PROTEIN PARB-RELATED"/>
    <property type="match status" value="1"/>
</dbReference>
<dbReference type="InterPro" id="IPR002941">
    <property type="entry name" value="DNA_methylase_N4/N6"/>
</dbReference>
<dbReference type="InterPro" id="IPR036086">
    <property type="entry name" value="ParB/Sulfiredoxin_sf"/>
</dbReference>
<name>A0A0F9K6J7_9ZZZZ</name>
<dbReference type="GO" id="GO:0032259">
    <property type="term" value="P:methylation"/>
    <property type="evidence" value="ECO:0007669"/>
    <property type="project" value="UniProtKB-KW"/>
</dbReference>
<gene>
    <name evidence="6" type="ORF">LCGC14_1673010</name>
</gene>
<dbReference type="InterPro" id="IPR002052">
    <property type="entry name" value="DNA_methylase_N6_adenine_CS"/>
</dbReference>
<feature type="domain" description="ParB-like N-terminal" evidence="5">
    <location>
        <begin position="12"/>
        <end position="93"/>
    </location>
</feature>
<dbReference type="GO" id="GO:0008170">
    <property type="term" value="F:N-methyltransferase activity"/>
    <property type="evidence" value="ECO:0007669"/>
    <property type="project" value="InterPro"/>
</dbReference>
<feature type="compositionally biased region" description="Basic and acidic residues" evidence="4">
    <location>
        <begin position="121"/>
        <end position="133"/>
    </location>
</feature>
<evidence type="ECO:0000259" key="5">
    <source>
        <dbReference type="SMART" id="SM00470"/>
    </source>
</evidence>
<evidence type="ECO:0000313" key="6">
    <source>
        <dbReference type="EMBL" id="KKM17713.1"/>
    </source>
</evidence>
<evidence type="ECO:0000256" key="3">
    <source>
        <dbReference type="ARBA" id="ARBA00022679"/>
    </source>
</evidence>
<dbReference type="PROSITE" id="PS00092">
    <property type="entry name" value="N6_MTASE"/>
    <property type="match status" value="1"/>
</dbReference>
<dbReference type="CDD" id="cd02440">
    <property type="entry name" value="AdoMet_MTases"/>
    <property type="match status" value="1"/>
</dbReference>
<dbReference type="PANTHER" id="PTHR33375:SF1">
    <property type="entry name" value="CHROMOSOME-PARTITIONING PROTEIN PARB-RELATED"/>
    <property type="match status" value="1"/>
</dbReference>
<comment type="similarity">
    <text evidence="1">Belongs to the N(4)/N(6)-methyltransferase family.</text>
</comment>
<dbReference type="PRINTS" id="PR00508">
    <property type="entry name" value="S21N4MTFRASE"/>
</dbReference>
<sequence length="437" mass="49205">MAIAEPVEFSVPEIPIDKIIIGKRFREELGDIKALAESIRDVGLIHPIVVDINNQLIAGRRRLAAFEHLERKEIPVTIINIKDIQKAEIAENVERKDFICSELVAVTRYLKPELEAEAKKRQEATHLAGKDQEGAPIIGASKLDTPKGRTDEKIAKYMGVGKDTLRKAETIVETAEEDPRTWGELLKKVDSDETSIDAAFKKIQAQERADEKAALARTGKTMACIKKQECKEFLNELDDKSVDLLLTDPPYYTDVDDIELFVDSWLDLALSKIKDTGQAYIFIGAYPIELKTYLIALENGEGKRFKDPQILVWVYKNTIGPKPKRQYKRNWFAILYLRGPKAPDLNCIDLVEQNSVQEFSAPDARHEIKYHKWQKPLELAKSLITQGSNEDSFVVDPFAGSGTFLLAAAELGRENMGVDINEEAIQKAVERGCILND</sequence>
<dbReference type="Gene3D" id="3.40.50.150">
    <property type="entry name" value="Vaccinia Virus protein VP39"/>
    <property type="match status" value="1"/>
</dbReference>
<dbReference type="InterPro" id="IPR050336">
    <property type="entry name" value="Chromosome_partition/occlusion"/>
</dbReference>
<dbReference type="GO" id="GO:0007059">
    <property type="term" value="P:chromosome segregation"/>
    <property type="evidence" value="ECO:0007669"/>
    <property type="project" value="TreeGrafter"/>
</dbReference>
<keyword evidence="3" id="KW-0808">Transferase</keyword>
<dbReference type="SUPFAM" id="SSF110849">
    <property type="entry name" value="ParB/Sulfiredoxin"/>
    <property type="match status" value="1"/>
</dbReference>
<dbReference type="SUPFAM" id="SSF53335">
    <property type="entry name" value="S-adenosyl-L-methionine-dependent methyltransferases"/>
    <property type="match status" value="1"/>
</dbReference>
<dbReference type="AlphaFoldDB" id="A0A0F9K6J7"/>
<accession>A0A0F9K6J7</accession>
<dbReference type="InterPro" id="IPR003115">
    <property type="entry name" value="ParB_N"/>
</dbReference>
<protein>
    <recommendedName>
        <fullName evidence="5">ParB-like N-terminal domain-containing protein</fullName>
    </recommendedName>
</protein>
<dbReference type="SMART" id="SM00470">
    <property type="entry name" value="ParB"/>
    <property type="match status" value="1"/>
</dbReference>
<reference evidence="6" key="1">
    <citation type="journal article" date="2015" name="Nature">
        <title>Complex archaea that bridge the gap between prokaryotes and eukaryotes.</title>
        <authorList>
            <person name="Spang A."/>
            <person name="Saw J.H."/>
            <person name="Jorgensen S.L."/>
            <person name="Zaremba-Niedzwiedzka K."/>
            <person name="Martijn J."/>
            <person name="Lind A.E."/>
            <person name="van Eijk R."/>
            <person name="Schleper C."/>
            <person name="Guy L."/>
            <person name="Ettema T.J."/>
        </authorList>
    </citation>
    <scope>NUCLEOTIDE SEQUENCE</scope>
</reference>
<dbReference type="InterPro" id="IPR029063">
    <property type="entry name" value="SAM-dependent_MTases_sf"/>
</dbReference>
<dbReference type="GO" id="GO:0003677">
    <property type="term" value="F:DNA binding"/>
    <property type="evidence" value="ECO:0007669"/>
    <property type="project" value="InterPro"/>
</dbReference>
<keyword evidence="2" id="KW-0489">Methyltransferase</keyword>
<proteinExistence type="inferred from homology"/>
<evidence type="ECO:0000256" key="1">
    <source>
        <dbReference type="ARBA" id="ARBA00006594"/>
    </source>
</evidence>
<dbReference type="GO" id="GO:0045881">
    <property type="term" value="P:positive regulation of sporulation resulting in formation of a cellular spore"/>
    <property type="evidence" value="ECO:0007669"/>
    <property type="project" value="TreeGrafter"/>
</dbReference>
<dbReference type="GO" id="GO:0005694">
    <property type="term" value="C:chromosome"/>
    <property type="evidence" value="ECO:0007669"/>
    <property type="project" value="TreeGrafter"/>
</dbReference>
<dbReference type="EMBL" id="LAZR01014388">
    <property type="protein sequence ID" value="KKM17713.1"/>
    <property type="molecule type" value="Genomic_DNA"/>
</dbReference>
<evidence type="ECO:0000256" key="2">
    <source>
        <dbReference type="ARBA" id="ARBA00022603"/>
    </source>
</evidence>
<dbReference type="Pfam" id="PF01555">
    <property type="entry name" value="N6_N4_Mtase"/>
    <property type="match status" value="1"/>
</dbReference>
<comment type="caution">
    <text evidence="6">The sequence shown here is derived from an EMBL/GenBank/DDBJ whole genome shotgun (WGS) entry which is preliminary data.</text>
</comment>
<dbReference type="InterPro" id="IPR001091">
    <property type="entry name" value="RM_Methyltransferase"/>
</dbReference>
<dbReference type="Gene3D" id="3.90.1530.10">
    <property type="entry name" value="Conserved hypothetical protein from pyrococcus furiosus pfu- 392566-001, ParB domain"/>
    <property type="match status" value="1"/>
</dbReference>